<dbReference type="InterPro" id="IPR036661">
    <property type="entry name" value="Luciferase-like_sf"/>
</dbReference>
<gene>
    <name evidence="3" type="ORF">FDG2_3217</name>
</gene>
<dbReference type="NCBIfam" id="TIGR03617">
    <property type="entry name" value="F420_MSMEG_2256"/>
    <property type="match status" value="1"/>
</dbReference>
<dbReference type="GO" id="GO:0016705">
    <property type="term" value="F:oxidoreductase activity, acting on paired donors, with incorporation or reduction of molecular oxygen"/>
    <property type="evidence" value="ECO:0007669"/>
    <property type="project" value="InterPro"/>
</dbReference>
<protein>
    <recommendedName>
        <fullName evidence="2">Luciferase-like domain-containing protein</fullName>
    </recommendedName>
</protein>
<feature type="region of interest" description="Disordered" evidence="1">
    <location>
        <begin position="1"/>
        <end position="38"/>
    </location>
</feature>
<organism evidence="3 4">
    <name type="scientific">Candidatus Protofrankia californiensis</name>
    <dbReference type="NCBI Taxonomy" id="1839754"/>
    <lineage>
        <taxon>Bacteria</taxon>
        <taxon>Bacillati</taxon>
        <taxon>Actinomycetota</taxon>
        <taxon>Actinomycetes</taxon>
        <taxon>Frankiales</taxon>
        <taxon>Frankiaceae</taxon>
        <taxon>Protofrankia</taxon>
    </lineage>
</organism>
<dbReference type="SUPFAM" id="SSF51679">
    <property type="entry name" value="Bacterial luciferase-like"/>
    <property type="match status" value="1"/>
</dbReference>
<evidence type="ECO:0000256" key="1">
    <source>
        <dbReference type="SAM" id="MobiDB-lite"/>
    </source>
</evidence>
<name>A0A1C3NZ88_9ACTN</name>
<evidence type="ECO:0000259" key="2">
    <source>
        <dbReference type="Pfam" id="PF00296"/>
    </source>
</evidence>
<feature type="domain" description="Luciferase-like" evidence="2">
    <location>
        <begin position="59"/>
        <end position="365"/>
    </location>
</feature>
<dbReference type="InterPro" id="IPR019919">
    <property type="entry name" value="Lucif-like_OxRdtase_MSMEG_2256"/>
</dbReference>
<dbReference type="PANTHER" id="PTHR43244:SF2">
    <property type="entry name" value="CONSERVED HYPOTHETICAL ALANINE AND PROLINE-RICH PROTEIN"/>
    <property type="match status" value="1"/>
</dbReference>
<dbReference type="Proteomes" id="UP000199013">
    <property type="component" value="Unassembled WGS sequence"/>
</dbReference>
<dbReference type="InterPro" id="IPR050564">
    <property type="entry name" value="F420-G6PD/mer"/>
</dbReference>
<dbReference type="AlphaFoldDB" id="A0A1C3NZ88"/>
<evidence type="ECO:0000313" key="3">
    <source>
        <dbReference type="EMBL" id="SBW22850.1"/>
    </source>
</evidence>
<dbReference type="PANTHER" id="PTHR43244">
    <property type="match status" value="1"/>
</dbReference>
<dbReference type="CDD" id="cd01097">
    <property type="entry name" value="Tetrahydromethanopterin_reductase"/>
    <property type="match status" value="1"/>
</dbReference>
<evidence type="ECO:0000313" key="4">
    <source>
        <dbReference type="Proteomes" id="UP000199013"/>
    </source>
</evidence>
<proteinExistence type="predicted"/>
<dbReference type="InterPro" id="IPR011251">
    <property type="entry name" value="Luciferase-like_dom"/>
</dbReference>
<keyword evidence="4" id="KW-1185">Reference proteome</keyword>
<dbReference type="EMBL" id="FLUV01001356">
    <property type="protein sequence ID" value="SBW22850.1"/>
    <property type="molecule type" value="Genomic_DNA"/>
</dbReference>
<reference evidence="4" key="1">
    <citation type="submission" date="2016-02" db="EMBL/GenBank/DDBJ databases">
        <authorList>
            <person name="Wibberg D."/>
        </authorList>
    </citation>
    <scope>NUCLEOTIDE SEQUENCE [LARGE SCALE GENOMIC DNA]</scope>
</reference>
<accession>A0A1C3NZ88</accession>
<dbReference type="Pfam" id="PF00296">
    <property type="entry name" value="Bac_luciferase"/>
    <property type="match status" value="1"/>
</dbReference>
<sequence length="391" mass="43136">MILTGVRDRRAHPCATGSSRHGIRPARGESTPVADTNRHRDDQKELAVLVDGHIGGSIDGTSGADIAGISAQITEAEQIGYDGVWTTEVGRDPFLPLLLAADRSPRLQVGTAIAVAFARNPMTMASTANDLQAFSSGRFVLGLGSQIKPHIQRRFSMPWSAPADRMREFVLAMRAIWRNWHHGEPLDFRGDIYQHTLMTPTFNPGPNPYGPPPVLIAAVGAKMTSVAAEVADGMLVHAFTTERYLQEVTLPNVESVLHENGKKREQFTLSYTGLVATGLDEKSYDEAVRTVRNRIAFYGATPAYRGVLELHGWGDLHTELHRLSKQNDWDVMTELVDDTVLHTFAVVGEPAAVAKDIRRRFDGLIDRFTLYVPYTMADEARRTIVAGLQEN</sequence>
<dbReference type="Gene3D" id="3.20.20.30">
    <property type="entry name" value="Luciferase-like domain"/>
    <property type="match status" value="1"/>
</dbReference>